<dbReference type="RefSeq" id="XP_025359650.1">
    <property type="nucleotide sequence ID" value="XM_025508542.1"/>
</dbReference>
<reference evidence="3 4" key="1">
    <citation type="journal article" date="2018" name="Mol. Biol. Evol.">
        <title>Broad Genomic Sampling Reveals a Smut Pathogenic Ancestry of the Fungal Clade Ustilaginomycotina.</title>
        <authorList>
            <person name="Kijpornyongpan T."/>
            <person name="Mondo S.J."/>
            <person name="Barry K."/>
            <person name="Sandor L."/>
            <person name="Lee J."/>
            <person name="Lipzen A."/>
            <person name="Pangilinan J."/>
            <person name="LaButti K."/>
            <person name="Hainaut M."/>
            <person name="Henrissat B."/>
            <person name="Grigoriev I.V."/>
            <person name="Spatafora J.W."/>
            <person name="Aime M.C."/>
        </authorList>
    </citation>
    <scope>NUCLEOTIDE SEQUENCE [LARGE SCALE GENOMIC DNA]</scope>
    <source>
        <strain evidence="3 4">MCA 5214</strain>
    </source>
</reference>
<dbReference type="GeneID" id="37030365"/>
<gene>
    <name evidence="3" type="ORF">BDZ90DRAFT_262885</name>
</gene>
<dbReference type="Proteomes" id="UP000245884">
    <property type="component" value="Unassembled WGS sequence"/>
</dbReference>
<feature type="compositionally biased region" description="Low complexity" evidence="1">
    <location>
        <begin position="343"/>
        <end position="354"/>
    </location>
</feature>
<keyword evidence="2" id="KW-0812">Transmembrane</keyword>
<feature type="compositionally biased region" description="Polar residues" evidence="1">
    <location>
        <begin position="213"/>
        <end position="227"/>
    </location>
</feature>
<keyword evidence="2" id="KW-0472">Membrane</keyword>
<proteinExistence type="predicted"/>
<name>A0A316UJR2_9BASI</name>
<feature type="transmembrane region" description="Helical" evidence="2">
    <location>
        <begin position="177"/>
        <end position="200"/>
    </location>
</feature>
<organism evidence="3 4">
    <name type="scientific">Jaminaea rosea</name>
    <dbReference type="NCBI Taxonomy" id="1569628"/>
    <lineage>
        <taxon>Eukaryota</taxon>
        <taxon>Fungi</taxon>
        <taxon>Dikarya</taxon>
        <taxon>Basidiomycota</taxon>
        <taxon>Ustilaginomycotina</taxon>
        <taxon>Exobasidiomycetes</taxon>
        <taxon>Microstromatales</taxon>
        <taxon>Microstromatales incertae sedis</taxon>
        <taxon>Jaminaea</taxon>
    </lineage>
</organism>
<feature type="compositionally biased region" description="Basic and acidic residues" evidence="1">
    <location>
        <begin position="228"/>
        <end position="238"/>
    </location>
</feature>
<feature type="compositionally biased region" description="Basic and acidic residues" evidence="1">
    <location>
        <begin position="315"/>
        <end position="326"/>
    </location>
</feature>
<evidence type="ECO:0008006" key="5">
    <source>
        <dbReference type="Google" id="ProtNLM"/>
    </source>
</evidence>
<accession>A0A316UJR2</accession>
<evidence type="ECO:0000256" key="1">
    <source>
        <dbReference type="SAM" id="MobiDB-lite"/>
    </source>
</evidence>
<protein>
    <recommendedName>
        <fullName evidence="5">Mid2 domain-containing protein</fullName>
    </recommendedName>
</protein>
<feature type="compositionally biased region" description="Polar residues" evidence="1">
    <location>
        <begin position="265"/>
        <end position="276"/>
    </location>
</feature>
<feature type="region of interest" description="Disordered" evidence="1">
    <location>
        <begin position="207"/>
        <end position="372"/>
    </location>
</feature>
<feature type="compositionally biased region" description="Basic and acidic residues" evidence="1">
    <location>
        <begin position="246"/>
        <end position="259"/>
    </location>
</feature>
<keyword evidence="2" id="KW-1133">Transmembrane helix</keyword>
<dbReference type="AlphaFoldDB" id="A0A316UJR2"/>
<feature type="compositionally biased region" description="Low complexity" evidence="1">
    <location>
        <begin position="294"/>
        <end position="306"/>
    </location>
</feature>
<keyword evidence="4" id="KW-1185">Reference proteome</keyword>
<dbReference type="EMBL" id="KZ819678">
    <property type="protein sequence ID" value="PWN25038.1"/>
    <property type="molecule type" value="Genomic_DNA"/>
</dbReference>
<evidence type="ECO:0000313" key="3">
    <source>
        <dbReference type="EMBL" id="PWN25038.1"/>
    </source>
</evidence>
<evidence type="ECO:0000313" key="4">
    <source>
        <dbReference type="Proteomes" id="UP000245884"/>
    </source>
</evidence>
<sequence length="372" mass="39412">MDDIYLVNTTSVSFINDCYGLELVVDVSQEAYNRADYLSVQLSNNGGLKSFYRLSSSGNIPGGGSYRLYPCPQSGASSASTLTYRVGLDNYELFYGTVSITGSCSDAPALSCDNLVYVGTSAPISAFTPSPTSSVPATSTHSAFSTSSSLSPSPVFPTLTPSPYPHVRTKSTKVAPAAIAGGVIGCLAGLALLVVIILLLRRRNRHKREASDFDQTSDLASSVSKLDTTSDRGAKWDVRPTFTPQRDIDSNLSFEEKKGTPPSAALSNASYPNATTLLAPARRPKEPGSPPELATAARSQRTAASSKRISPPSERPSRVAVRESKASKRSSISPETRLDDQRSPISSPSSPAASVENPLFSPVPSHRGSKQI</sequence>
<evidence type="ECO:0000256" key="2">
    <source>
        <dbReference type="SAM" id="Phobius"/>
    </source>
</evidence>